<dbReference type="AlphaFoldDB" id="A0A024FZ75"/>
<protein>
    <submittedName>
        <fullName evidence="1">Uncharacterized protein</fullName>
    </submittedName>
</protein>
<dbReference type="STRING" id="65357.A0A024FZ75"/>
<dbReference type="EMBL" id="CAIX01000002">
    <property type="protein sequence ID" value="CCI39613.1"/>
    <property type="molecule type" value="Genomic_DNA"/>
</dbReference>
<organism evidence="1 2">
    <name type="scientific">Albugo candida</name>
    <dbReference type="NCBI Taxonomy" id="65357"/>
    <lineage>
        <taxon>Eukaryota</taxon>
        <taxon>Sar</taxon>
        <taxon>Stramenopiles</taxon>
        <taxon>Oomycota</taxon>
        <taxon>Peronosporomycetes</taxon>
        <taxon>Albuginales</taxon>
        <taxon>Albuginaceae</taxon>
        <taxon>Albugo</taxon>
    </lineage>
</organism>
<dbReference type="SUPFAM" id="SSF53335">
    <property type="entry name" value="S-adenosyl-L-methionine-dependent methyltransferases"/>
    <property type="match status" value="1"/>
</dbReference>
<dbReference type="InterPro" id="IPR019410">
    <property type="entry name" value="Methyltransf_16"/>
</dbReference>
<dbReference type="InterPro" id="IPR029063">
    <property type="entry name" value="SAM-dependent_MTases_sf"/>
</dbReference>
<accession>A0A024FZ75</accession>
<dbReference type="Proteomes" id="UP000053237">
    <property type="component" value="Unassembled WGS sequence"/>
</dbReference>
<reference evidence="1 2" key="1">
    <citation type="submission" date="2012-05" db="EMBL/GenBank/DDBJ databases">
        <title>Recombination and specialization in a pathogen metapopulation.</title>
        <authorList>
            <person name="Gardiner A."/>
            <person name="Kemen E."/>
            <person name="Schultz-Larsen T."/>
            <person name="MacLean D."/>
            <person name="Van Oosterhout C."/>
            <person name="Jones J.D.G."/>
        </authorList>
    </citation>
    <scope>NUCLEOTIDE SEQUENCE [LARGE SCALE GENOMIC DNA]</scope>
    <source>
        <strain evidence="1 2">Ac Nc2</strain>
    </source>
</reference>
<dbReference type="Pfam" id="PF10294">
    <property type="entry name" value="Methyltransf_16"/>
    <property type="match status" value="1"/>
</dbReference>
<gene>
    <name evidence="1" type="ORF">BN9_003960</name>
</gene>
<comment type="caution">
    <text evidence="1">The sequence shown here is derived from an EMBL/GenBank/DDBJ whole genome shotgun (WGS) entry which is preliminary data.</text>
</comment>
<sequence length="256" mass="28437">MESTALVQLFPSSHDSTNLNEKAEVLVFGTTKLTLSLLLKEEELAPLFSGAAWAGTVVWDAAIYLTRYFLHHYGTELRNALRSTRVLELGAGIGVPGMAARIAGADSVILTEQEDLVDLIHRNIKSNANALGLHPANDKKEQAIVGRVLSWGKESINTYLKTYHDEQIDFVLSCDCIFEPLYGDSWKALAITMQEICELNPECSVFLSVERRKEDGVDRFLEHVDASTSLVSKLLEKSIGSAENLLEIYQLKLQKI</sequence>
<dbReference type="PANTHER" id="PTHR14614:SF123">
    <property type="entry name" value="OS04G0645500 PROTEIN"/>
    <property type="match status" value="1"/>
</dbReference>
<keyword evidence="2" id="KW-1185">Reference proteome</keyword>
<name>A0A024FZ75_9STRA</name>
<proteinExistence type="predicted"/>
<evidence type="ECO:0000313" key="1">
    <source>
        <dbReference type="EMBL" id="CCI39613.1"/>
    </source>
</evidence>
<dbReference type="PANTHER" id="PTHR14614">
    <property type="entry name" value="HEPATOCELLULAR CARCINOMA-ASSOCIATED ANTIGEN"/>
    <property type="match status" value="1"/>
</dbReference>
<evidence type="ECO:0000313" key="2">
    <source>
        <dbReference type="Proteomes" id="UP000053237"/>
    </source>
</evidence>
<dbReference type="Gene3D" id="3.40.50.150">
    <property type="entry name" value="Vaccinia Virus protein VP39"/>
    <property type="match status" value="1"/>
</dbReference>
<dbReference type="InParanoid" id="A0A024FZ75"/>
<dbReference type="OrthoDB" id="413520at2759"/>